<gene>
    <name evidence="3" type="primary">rcsF</name>
    <name evidence="2" type="ORF">GK011_09970</name>
    <name evidence="3" type="ORF">GN242_16990</name>
</gene>
<proteinExistence type="predicted"/>
<dbReference type="Proteomes" id="UP000424752">
    <property type="component" value="Chromosome"/>
</dbReference>
<protein>
    <submittedName>
        <fullName evidence="3">Rcs stress response system protein RcsF</fullName>
    </submittedName>
</protein>
<dbReference type="AlphaFoldDB" id="A0A6I6EPZ4"/>
<dbReference type="PROSITE" id="PS51257">
    <property type="entry name" value="PROKAR_LIPOPROTEIN"/>
    <property type="match status" value="1"/>
</dbReference>
<dbReference type="Proteomes" id="UP000480164">
    <property type="component" value="Unassembled WGS sequence"/>
</dbReference>
<reference evidence="2 5" key="1">
    <citation type="submission" date="2019-11" db="EMBL/GenBank/DDBJ databases">
        <title>Erwinia sp. nov., isolated from feces of birds in Tibet plateau of China.</title>
        <authorList>
            <person name="Ge Y."/>
        </authorList>
    </citation>
    <scope>NUCLEOTIDE SEQUENCE [LARGE SCALE GENOMIC DNA]</scope>
    <source>
        <strain evidence="2 5">J316</strain>
    </source>
</reference>
<dbReference type="GO" id="GO:0035556">
    <property type="term" value="P:intracellular signal transduction"/>
    <property type="evidence" value="ECO:0007669"/>
    <property type="project" value="InterPro"/>
</dbReference>
<keyword evidence="5" id="KW-1185">Reference proteome</keyword>
<evidence type="ECO:0000313" key="3">
    <source>
        <dbReference type="EMBL" id="QGU88811.1"/>
    </source>
</evidence>
<accession>A0A6I6EPZ4</accession>
<evidence type="ECO:0000313" key="5">
    <source>
        <dbReference type="Proteomes" id="UP000480164"/>
    </source>
</evidence>
<dbReference type="RefSeq" id="WP_154752573.1">
    <property type="nucleotide sequence ID" value="NZ_CP046509.1"/>
</dbReference>
<dbReference type="KEGG" id="erwi:GN242_16990"/>
<dbReference type="InterPro" id="IPR030852">
    <property type="entry name" value="RcsF"/>
</dbReference>
<dbReference type="Gene3D" id="3.30.110.70">
    <property type="entry name" value="Hypothetical protein apc22750. Chain B"/>
    <property type="match status" value="1"/>
</dbReference>
<name>A0A6I6EPZ4_9GAMM</name>
<sequence length="131" mass="13800">MRKLVFILVSLALTGCANTADKSVQKAAPAKKEAPNSALVVKSPSSVQLLSNTDELGGKSFLALGVVSGSACQAKATDFPTDMNVVRRQMQANAMPLNADAVLLNNCEIITNTQSCYRQTLCKGSALRVAQ</sequence>
<organism evidence="3 4">
    <name type="scientific">Erwinia sorbitola</name>
    <dbReference type="NCBI Taxonomy" id="2681984"/>
    <lineage>
        <taxon>Bacteria</taxon>
        <taxon>Pseudomonadati</taxon>
        <taxon>Pseudomonadota</taxon>
        <taxon>Gammaproteobacteria</taxon>
        <taxon>Enterobacterales</taxon>
        <taxon>Erwiniaceae</taxon>
        <taxon>Erwinia</taxon>
    </lineage>
</organism>
<accession>A0A6L6GPH2</accession>
<evidence type="ECO:0000256" key="1">
    <source>
        <dbReference type="SAM" id="SignalP"/>
    </source>
</evidence>
<dbReference type="EMBL" id="WLZX01000003">
    <property type="protein sequence ID" value="MTD27264.1"/>
    <property type="molecule type" value="Genomic_DNA"/>
</dbReference>
<dbReference type="EMBL" id="CP046509">
    <property type="protein sequence ID" value="QGU88811.1"/>
    <property type="molecule type" value="Genomic_DNA"/>
</dbReference>
<dbReference type="GO" id="GO:0009279">
    <property type="term" value="C:cell outer membrane"/>
    <property type="evidence" value="ECO:0007669"/>
    <property type="project" value="InterPro"/>
</dbReference>
<dbReference type="Pfam" id="PF16358">
    <property type="entry name" value="RcsF"/>
    <property type="match status" value="1"/>
</dbReference>
<feature type="chain" id="PRO_5044633521" evidence="1">
    <location>
        <begin position="20"/>
        <end position="131"/>
    </location>
</feature>
<evidence type="ECO:0000313" key="2">
    <source>
        <dbReference type="EMBL" id="MTD27264.1"/>
    </source>
</evidence>
<reference evidence="3 4" key="2">
    <citation type="submission" date="2019-12" db="EMBL/GenBank/DDBJ databases">
        <title>Erwinia sp. nov., isolated from droppings of birds in the Qinghai-Tiebt plateau of China.</title>
        <authorList>
            <person name="Ge Y."/>
        </authorList>
    </citation>
    <scope>NUCLEOTIDE SEQUENCE [LARGE SCALE GENOMIC DNA]</scope>
    <source>
        <strain evidence="3 4">J780</strain>
    </source>
</reference>
<evidence type="ECO:0000313" key="4">
    <source>
        <dbReference type="Proteomes" id="UP000424752"/>
    </source>
</evidence>
<keyword evidence="1" id="KW-0732">Signal</keyword>
<feature type="signal peptide" evidence="1">
    <location>
        <begin position="1"/>
        <end position="19"/>
    </location>
</feature>